<dbReference type="InParanoid" id="A0A167JG00"/>
<protein>
    <recommendedName>
        <fullName evidence="3">Reverse transcriptase domain-containing protein</fullName>
    </recommendedName>
</protein>
<dbReference type="EMBL" id="KV441007">
    <property type="protein sequence ID" value="OAD65918.1"/>
    <property type="molecule type" value="Genomic_DNA"/>
</dbReference>
<evidence type="ECO:0000313" key="2">
    <source>
        <dbReference type="Proteomes" id="UP000077315"/>
    </source>
</evidence>
<gene>
    <name evidence="1" type="ORF">PHYBLDRAFT_26722</name>
</gene>
<dbReference type="Proteomes" id="UP000077315">
    <property type="component" value="Unassembled WGS sequence"/>
</dbReference>
<proteinExistence type="predicted"/>
<dbReference type="AlphaFoldDB" id="A0A167JG00"/>
<keyword evidence="2" id="KW-1185">Reference proteome</keyword>
<reference evidence="2" key="1">
    <citation type="submission" date="2015-06" db="EMBL/GenBank/DDBJ databases">
        <title>Expansion of signal transduction pathways in fungi by whole-genome duplication.</title>
        <authorList>
            <consortium name="DOE Joint Genome Institute"/>
            <person name="Corrochano L.M."/>
            <person name="Kuo A."/>
            <person name="Marcet-Houben M."/>
            <person name="Polaino S."/>
            <person name="Salamov A."/>
            <person name="Villalobos J.M."/>
            <person name="Alvarez M.I."/>
            <person name="Avalos J."/>
            <person name="Benito E.P."/>
            <person name="Benoit I."/>
            <person name="Burger G."/>
            <person name="Camino L.P."/>
            <person name="Canovas D."/>
            <person name="Cerda-Olmedo E."/>
            <person name="Cheng J.-F."/>
            <person name="Dominguez A."/>
            <person name="Elias M."/>
            <person name="Eslava A.P."/>
            <person name="Glaser F."/>
            <person name="Grimwood J."/>
            <person name="Gutierrez G."/>
            <person name="Heitman J."/>
            <person name="Henrissat B."/>
            <person name="Iturriaga E.A."/>
            <person name="Lang B.F."/>
            <person name="Lavin J.L."/>
            <person name="Lee S."/>
            <person name="Li W."/>
            <person name="Lindquist E."/>
            <person name="Lopez-Garcia S."/>
            <person name="Luque E.M."/>
            <person name="Marcos A.T."/>
            <person name="Martin J."/>
            <person name="McCluskey K."/>
            <person name="Medina H.R."/>
            <person name="Miralles-Duran A."/>
            <person name="Miyazaki A."/>
            <person name="Munoz-Torres E."/>
            <person name="Oguiza J.A."/>
            <person name="Ohm R."/>
            <person name="Olmedo M."/>
            <person name="Orejas M."/>
            <person name="Ortiz-Castellanos L."/>
            <person name="Pisabarro A.G."/>
            <person name="Rodriguez-Romero J."/>
            <person name="Ruiz-Herrera J."/>
            <person name="Ruiz-Vazquez R."/>
            <person name="Sanz C."/>
            <person name="Schackwitz W."/>
            <person name="Schmutz J."/>
            <person name="Shahriari M."/>
            <person name="Shelest E."/>
            <person name="Silva-Franco F."/>
            <person name="Soanes D."/>
            <person name="Syed K."/>
            <person name="Tagua V.G."/>
            <person name="Talbot N.J."/>
            <person name="Thon M."/>
            <person name="De vries R.P."/>
            <person name="Wiebenga A."/>
            <person name="Yadav J.S."/>
            <person name="Braun E.L."/>
            <person name="Baker S."/>
            <person name="Garre V."/>
            <person name="Horwitz B."/>
            <person name="Torres-Martinez S."/>
            <person name="Idnurm A."/>
            <person name="Herrera-Estrella A."/>
            <person name="Gabaldon T."/>
            <person name="Grigoriev I.V."/>
        </authorList>
    </citation>
    <scope>NUCLEOTIDE SEQUENCE [LARGE SCALE GENOMIC DNA]</scope>
    <source>
        <strain evidence="2">NRRL 1555(-)</strain>
    </source>
</reference>
<dbReference type="RefSeq" id="XP_018283958.1">
    <property type="nucleotide sequence ID" value="XM_018439898.1"/>
</dbReference>
<accession>A0A167JG00</accession>
<name>A0A167JG00_PHYB8</name>
<organism evidence="1 2">
    <name type="scientific">Phycomyces blakesleeanus (strain ATCC 8743b / DSM 1359 / FGSC 10004 / NBRC 33097 / NRRL 1555)</name>
    <dbReference type="NCBI Taxonomy" id="763407"/>
    <lineage>
        <taxon>Eukaryota</taxon>
        <taxon>Fungi</taxon>
        <taxon>Fungi incertae sedis</taxon>
        <taxon>Mucoromycota</taxon>
        <taxon>Mucoromycotina</taxon>
        <taxon>Mucoromycetes</taxon>
        <taxon>Mucorales</taxon>
        <taxon>Phycomycetaceae</taxon>
        <taxon>Phycomyces</taxon>
    </lineage>
</organism>
<sequence>LRNWQPIALINTDAKVFTRLLNSRLISAATPLVNPYQTGFVQGRFIADNRMLT</sequence>
<dbReference type="GeneID" id="29000804"/>
<evidence type="ECO:0008006" key="3">
    <source>
        <dbReference type="Google" id="ProtNLM"/>
    </source>
</evidence>
<dbReference type="STRING" id="763407.A0A167JG00"/>
<dbReference type="VEuPathDB" id="FungiDB:PHYBLDRAFT_26722"/>
<feature type="non-terminal residue" evidence="1">
    <location>
        <position position="1"/>
    </location>
</feature>
<dbReference type="OrthoDB" id="5570375at2759"/>
<evidence type="ECO:0000313" key="1">
    <source>
        <dbReference type="EMBL" id="OAD65918.1"/>
    </source>
</evidence>